<dbReference type="RefSeq" id="WP_039206837.1">
    <property type="nucleotide sequence ID" value="NZ_JSCE01000086.1"/>
</dbReference>
<dbReference type="PRINTS" id="PR00413">
    <property type="entry name" value="HADHALOGNASE"/>
</dbReference>
<sequence>MKYKYYFFDFDYTLVNSEKGIVECFLRTLEEFNIPAKPWDEIKLTIGMPMMDAITKVTGLTDEGKKYQFLLAYKKYAAELMTPNTHFFPDAIATLKKLKAAGCTVAIISTKTRHRIEEKFQQDGQTHLIDFIIGSEDTTASKPDPQGINMALKRTGADTKEVLYVGDSLYDAGAAKNAGVDFAAVLTGNTKGEEFAPYPSVQMINSLSELQ</sequence>
<dbReference type="AlphaFoldDB" id="A0A0B2K302"/>
<organism evidence="1 2">
    <name type="scientific">Anaerovibrio lipolyticus</name>
    <dbReference type="NCBI Taxonomy" id="82374"/>
    <lineage>
        <taxon>Bacteria</taxon>
        <taxon>Bacillati</taxon>
        <taxon>Bacillota</taxon>
        <taxon>Negativicutes</taxon>
        <taxon>Selenomonadales</taxon>
        <taxon>Selenomonadaceae</taxon>
        <taxon>Anaerovibrio</taxon>
    </lineage>
</organism>
<protein>
    <recommendedName>
        <fullName evidence="3">Haloacid dehalogenase</fullName>
    </recommendedName>
</protein>
<dbReference type="SFLD" id="SFLDG01129">
    <property type="entry name" value="C1.5:_HAD__Beta-PGM__Phosphata"/>
    <property type="match status" value="1"/>
</dbReference>
<gene>
    <name evidence="1" type="ORF">NZ47_04370</name>
</gene>
<reference evidence="1 2" key="1">
    <citation type="journal article" date="2013" name="PLoS ONE">
        <title>Identification and characterization of three novel lipases belonging to families II and V from Anaerovibrio lipolyticus 5ST.</title>
        <authorList>
            <person name="Prive F."/>
            <person name="Kaderbhai N.N."/>
            <person name="Girdwood S."/>
            <person name="Worgan H.J."/>
            <person name="Pinloche E."/>
            <person name="Scollan N.D."/>
            <person name="Huws S.A."/>
            <person name="Newbold C.J."/>
        </authorList>
    </citation>
    <scope>NUCLEOTIDE SEQUENCE [LARGE SCALE GENOMIC DNA]</scope>
    <source>
        <strain evidence="1 2">5S</strain>
    </source>
</reference>
<dbReference type="SFLD" id="SFLDG01135">
    <property type="entry name" value="C1.5.6:_HAD__Beta-PGM__Phospha"/>
    <property type="match status" value="1"/>
</dbReference>
<evidence type="ECO:0008006" key="3">
    <source>
        <dbReference type="Google" id="ProtNLM"/>
    </source>
</evidence>
<keyword evidence="2" id="KW-1185">Reference proteome</keyword>
<accession>A0A0B2K302</accession>
<dbReference type="Proteomes" id="UP000030993">
    <property type="component" value="Unassembled WGS sequence"/>
</dbReference>
<dbReference type="SUPFAM" id="SSF56784">
    <property type="entry name" value="HAD-like"/>
    <property type="match status" value="1"/>
</dbReference>
<name>A0A0B2K302_9FIRM</name>
<dbReference type="InterPro" id="IPR023214">
    <property type="entry name" value="HAD_sf"/>
</dbReference>
<dbReference type="NCBIfam" id="TIGR01549">
    <property type="entry name" value="HAD-SF-IA-v1"/>
    <property type="match status" value="1"/>
</dbReference>
<dbReference type="STRING" id="82374.NZ47_04370"/>
<dbReference type="Gene3D" id="1.10.150.240">
    <property type="entry name" value="Putative phosphatase, domain 2"/>
    <property type="match status" value="1"/>
</dbReference>
<dbReference type="InterPro" id="IPR006439">
    <property type="entry name" value="HAD-SF_hydro_IA"/>
</dbReference>
<evidence type="ECO:0000313" key="2">
    <source>
        <dbReference type="Proteomes" id="UP000030993"/>
    </source>
</evidence>
<evidence type="ECO:0000313" key="1">
    <source>
        <dbReference type="EMBL" id="KHM52522.1"/>
    </source>
</evidence>
<dbReference type="InterPro" id="IPR036412">
    <property type="entry name" value="HAD-like_sf"/>
</dbReference>
<comment type="caution">
    <text evidence="1">The sequence shown here is derived from an EMBL/GenBank/DDBJ whole genome shotgun (WGS) entry which is preliminary data.</text>
</comment>
<dbReference type="GO" id="GO:0006281">
    <property type="term" value="P:DNA repair"/>
    <property type="evidence" value="ECO:0007669"/>
    <property type="project" value="TreeGrafter"/>
</dbReference>
<proteinExistence type="predicted"/>
<dbReference type="InterPro" id="IPR041492">
    <property type="entry name" value="HAD_2"/>
</dbReference>
<dbReference type="SFLD" id="SFLDS00003">
    <property type="entry name" value="Haloacid_Dehalogenase"/>
    <property type="match status" value="1"/>
</dbReference>
<dbReference type="InterPro" id="IPR023198">
    <property type="entry name" value="PGP-like_dom2"/>
</dbReference>
<dbReference type="GO" id="GO:0008967">
    <property type="term" value="F:phosphoglycolate phosphatase activity"/>
    <property type="evidence" value="ECO:0007669"/>
    <property type="project" value="TreeGrafter"/>
</dbReference>
<dbReference type="Gene3D" id="3.40.50.1000">
    <property type="entry name" value="HAD superfamily/HAD-like"/>
    <property type="match status" value="1"/>
</dbReference>
<dbReference type="eggNOG" id="COG0546">
    <property type="taxonomic scope" value="Bacteria"/>
</dbReference>
<dbReference type="EMBL" id="JSCE01000086">
    <property type="protein sequence ID" value="KHM52522.1"/>
    <property type="molecule type" value="Genomic_DNA"/>
</dbReference>
<dbReference type="PANTHER" id="PTHR43434:SF1">
    <property type="entry name" value="PHOSPHOGLYCOLATE PHOSPHATASE"/>
    <property type="match status" value="1"/>
</dbReference>
<dbReference type="Pfam" id="PF13419">
    <property type="entry name" value="HAD_2"/>
    <property type="match status" value="1"/>
</dbReference>
<dbReference type="PANTHER" id="PTHR43434">
    <property type="entry name" value="PHOSPHOGLYCOLATE PHOSPHATASE"/>
    <property type="match status" value="1"/>
</dbReference>
<dbReference type="InterPro" id="IPR050155">
    <property type="entry name" value="HAD-like_hydrolase_sf"/>
</dbReference>